<dbReference type="NCBIfam" id="TIGR03085">
    <property type="entry name" value="TIGR03085 family metal-binding protein"/>
    <property type="match status" value="1"/>
</dbReference>
<organism evidence="2 3">
    <name type="scientific">Gordonia westfalica</name>
    <dbReference type="NCBI Taxonomy" id="158898"/>
    <lineage>
        <taxon>Bacteria</taxon>
        <taxon>Bacillati</taxon>
        <taxon>Actinomycetota</taxon>
        <taxon>Actinomycetes</taxon>
        <taxon>Mycobacteriales</taxon>
        <taxon>Gordoniaceae</taxon>
        <taxon>Gordonia</taxon>
    </lineage>
</organism>
<feature type="domain" description="Mycothiol-dependent maleylpyruvate isomerase metal-binding" evidence="1">
    <location>
        <begin position="8"/>
        <end position="84"/>
    </location>
</feature>
<sequence length="213" mass="23019">MERVTGAQEERAALVETLKKVGPDAPTLCEGWTTRDLLAHLVVRERRPDTGPGIMIPAFAGYTEKVRRKAAQRDFDELLAELASGPPVYSPFKLVDRFANLAEMFVHHEDVLRGGADPEGRWTPRMLSPELEAELRGPATSMARMTLKKVPARLTLRTTTGEDLVTVGSGNEVVVTGSVGELVLFAFGRAPVAVTFDGDAAAIAAVRESSHGL</sequence>
<dbReference type="InterPro" id="IPR017517">
    <property type="entry name" value="Maleyloyr_isom"/>
</dbReference>
<gene>
    <name evidence="2" type="ORF">SAMN04488548_134727</name>
</gene>
<dbReference type="Gene3D" id="1.20.120.450">
    <property type="entry name" value="dinb family like domain"/>
    <property type="match status" value="1"/>
</dbReference>
<dbReference type="NCBIfam" id="TIGR03083">
    <property type="entry name" value="maleylpyruvate isomerase family mycothiol-dependent enzyme"/>
    <property type="match status" value="1"/>
</dbReference>
<dbReference type="InterPro" id="IPR034660">
    <property type="entry name" value="DinB/YfiT-like"/>
</dbReference>
<dbReference type="InterPro" id="IPR017519">
    <property type="entry name" value="CHP03085"/>
</dbReference>
<evidence type="ECO:0000313" key="3">
    <source>
        <dbReference type="Proteomes" id="UP000183180"/>
    </source>
</evidence>
<evidence type="ECO:0000313" key="2">
    <source>
        <dbReference type="EMBL" id="SDU36385.1"/>
    </source>
</evidence>
<dbReference type="Proteomes" id="UP000183180">
    <property type="component" value="Unassembled WGS sequence"/>
</dbReference>
<evidence type="ECO:0000259" key="1">
    <source>
        <dbReference type="Pfam" id="PF11716"/>
    </source>
</evidence>
<dbReference type="GO" id="GO:0046872">
    <property type="term" value="F:metal ion binding"/>
    <property type="evidence" value="ECO:0007669"/>
    <property type="project" value="InterPro"/>
</dbReference>
<dbReference type="EMBL" id="FNLM01000034">
    <property type="protein sequence ID" value="SDU36385.1"/>
    <property type="molecule type" value="Genomic_DNA"/>
</dbReference>
<reference evidence="2 3" key="1">
    <citation type="submission" date="2016-10" db="EMBL/GenBank/DDBJ databases">
        <authorList>
            <person name="de Groot N.N."/>
        </authorList>
    </citation>
    <scope>NUCLEOTIDE SEQUENCE [LARGE SCALE GENOMIC DNA]</scope>
    <source>
        <strain evidence="2 3">DSM 44215</strain>
    </source>
</reference>
<protein>
    <submittedName>
        <fullName evidence="2">TIGR03085 family protein</fullName>
    </submittedName>
</protein>
<dbReference type="Pfam" id="PF11716">
    <property type="entry name" value="MDMPI_N"/>
    <property type="match status" value="1"/>
</dbReference>
<proteinExistence type="predicted"/>
<dbReference type="STRING" id="158898.SAMN04488548_134727"/>
<name>A0A1H2HXB5_9ACTN</name>
<dbReference type="InterPro" id="IPR024344">
    <property type="entry name" value="MDMPI_metal-binding"/>
</dbReference>
<accession>A0A1H2HXB5</accession>
<dbReference type="AlphaFoldDB" id="A0A1H2HXB5"/>
<dbReference type="SUPFAM" id="SSF109854">
    <property type="entry name" value="DinB/YfiT-like putative metalloenzymes"/>
    <property type="match status" value="1"/>
</dbReference>